<reference evidence="1" key="1">
    <citation type="journal article" date="2020" name="Nature">
        <title>Giant virus diversity and host interactions through global metagenomics.</title>
        <authorList>
            <person name="Schulz F."/>
            <person name="Roux S."/>
            <person name="Paez-Espino D."/>
            <person name="Jungbluth S."/>
            <person name="Walsh D.A."/>
            <person name="Denef V.J."/>
            <person name="McMahon K.D."/>
            <person name="Konstantinidis K.T."/>
            <person name="Eloe-Fadrosh E.A."/>
            <person name="Kyrpides N.C."/>
            <person name="Woyke T."/>
        </authorList>
    </citation>
    <scope>NUCLEOTIDE SEQUENCE</scope>
    <source>
        <strain evidence="1">GVMAG-M-3300018428-35</strain>
    </source>
</reference>
<organism evidence="1">
    <name type="scientific">viral metagenome</name>
    <dbReference type="NCBI Taxonomy" id="1070528"/>
    <lineage>
        <taxon>unclassified sequences</taxon>
        <taxon>metagenomes</taxon>
        <taxon>organismal metagenomes</taxon>
    </lineage>
</organism>
<sequence>MDFFKELIELNNKIELTKLSLEYLEIDSDDDEEDIEFIQKQREIFINDYNKNNFKLFKLKKN</sequence>
<name>A0A6C0BSI1_9ZZZZ</name>
<evidence type="ECO:0000313" key="1">
    <source>
        <dbReference type="EMBL" id="QHS95385.1"/>
    </source>
</evidence>
<dbReference type="AlphaFoldDB" id="A0A6C0BSI1"/>
<protein>
    <submittedName>
        <fullName evidence="1">Uncharacterized protein</fullName>
    </submittedName>
</protein>
<accession>A0A6C0BSI1</accession>
<dbReference type="EMBL" id="MN739249">
    <property type="protein sequence ID" value="QHS95385.1"/>
    <property type="molecule type" value="Genomic_DNA"/>
</dbReference>
<proteinExistence type="predicted"/>